<evidence type="ECO:0000313" key="2">
    <source>
        <dbReference type="Proteomes" id="UP000054485"/>
    </source>
</evidence>
<reference evidence="2" key="2">
    <citation type="submission" date="2015-01" db="EMBL/GenBank/DDBJ databases">
        <title>Evolutionary Origins and Diversification of the Mycorrhizal Mutualists.</title>
        <authorList>
            <consortium name="DOE Joint Genome Institute"/>
            <consortium name="Mycorrhizal Genomics Consortium"/>
            <person name="Kohler A."/>
            <person name="Kuo A."/>
            <person name="Nagy L.G."/>
            <person name="Floudas D."/>
            <person name="Copeland A."/>
            <person name="Barry K.W."/>
            <person name="Cichocki N."/>
            <person name="Veneault-Fourrey C."/>
            <person name="LaButti K."/>
            <person name="Lindquist E.A."/>
            <person name="Lipzen A."/>
            <person name="Lundell T."/>
            <person name="Morin E."/>
            <person name="Murat C."/>
            <person name="Riley R."/>
            <person name="Ohm R."/>
            <person name="Sun H."/>
            <person name="Tunlid A."/>
            <person name="Henrissat B."/>
            <person name="Grigoriev I.V."/>
            <person name="Hibbett D.S."/>
            <person name="Martin F."/>
        </authorList>
    </citation>
    <scope>NUCLEOTIDE SEQUENCE [LARGE SCALE GENOMIC DNA]</scope>
    <source>
        <strain evidence="2">UH-Slu-Lm8-n1</strain>
    </source>
</reference>
<dbReference type="Proteomes" id="UP000054485">
    <property type="component" value="Unassembled WGS sequence"/>
</dbReference>
<protein>
    <submittedName>
        <fullName evidence="1">Uncharacterized protein</fullName>
    </submittedName>
</protein>
<evidence type="ECO:0000313" key="1">
    <source>
        <dbReference type="EMBL" id="KIK39035.1"/>
    </source>
</evidence>
<dbReference type="HOGENOM" id="CLU_2559831_0_0_1"/>
<organism evidence="1 2">
    <name type="scientific">Suillus luteus UH-Slu-Lm8-n1</name>
    <dbReference type="NCBI Taxonomy" id="930992"/>
    <lineage>
        <taxon>Eukaryota</taxon>
        <taxon>Fungi</taxon>
        <taxon>Dikarya</taxon>
        <taxon>Basidiomycota</taxon>
        <taxon>Agaricomycotina</taxon>
        <taxon>Agaricomycetes</taxon>
        <taxon>Agaricomycetidae</taxon>
        <taxon>Boletales</taxon>
        <taxon>Suillineae</taxon>
        <taxon>Suillaceae</taxon>
        <taxon>Suillus</taxon>
    </lineage>
</organism>
<proteinExistence type="predicted"/>
<accession>A0A0C9ZN73</accession>
<gene>
    <name evidence="1" type="ORF">CY34DRAFT_361123</name>
</gene>
<dbReference type="EMBL" id="KN835362">
    <property type="protein sequence ID" value="KIK39035.1"/>
    <property type="molecule type" value="Genomic_DNA"/>
</dbReference>
<dbReference type="InParanoid" id="A0A0C9ZN73"/>
<keyword evidence="2" id="KW-1185">Reference proteome</keyword>
<sequence length="82" mass="9267">MKTACCLQQRKLEEDTGRIRCTGKIRFGVSNSLNQTKLDLIVTACAMTRSAILQSSSNSNEVIDSPRVAKFYYFLDNLKFNI</sequence>
<dbReference type="AlphaFoldDB" id="A0A0C9ZN73"/>
<reference evidence="1 2" key="1">
    <citation type="submission" date="2014-04" db="EMBL/GenBank/DDBJ databases">
        <authorList>
            <consortium name="DOE Joint Genome Institute"/>
            <person name="Kuo A."/>
            <person name="Ruytinx J."/>
            <person name="Rineau F."/>
            <person name="Colpaert J."/>
            <person name="Kohler A."/>
            <person name="Nagy L.G."/>
            <person name="Floudas D."/>
            <person name="Copeland A."/>
            <person name="Barry K.W."/>
            <person name="Cichocki N."/>
            <person name="Veneault-Fourrey C."/>
            <person name="LaButti K."/>
            <person name="Lindquist E.A."/>
            <person name="Lipzen A."/>
            <person name="Lundell T."/>
            <person name="Morin E."/>
            <person name="Murat C."/>
            <person name="Sun H."/>
            <person name="Tunlid A."/>
            <person name="Henrissat B."/>
            <person name="Grigoriev I.V."/>
            <person name="Hibbett D.S."/>
            <person name="Martin F."/>
            <person name="Nordberg H.P."/>
            <person name="Cantor M.N."/>
            <person name="Hua S.X."/>
        </authorList>
    </citation>
    <scope>NUCLEOTIDE SEQUENCE [LARGE SCALE GENOMIC DNA]</scope>
    <source>
        <strain evidence="1 2">UH-Slu-Lm8-n1</strain>
    </source>
</reference>
<name>A0A0C9ZN73_9AGAM</name>